<keyword evidence="2" id="KW-1133">Transmembrane helix</keyword>
<feature type="transmembrane region" description="Helical" evidence="2">
    <location>
        <begin position="135"/>
        <end position="153"/>
    </location>
</feature>
<name>A0A918CLJ3_9ACTN</name>
<dbReference type="EMBL" id="BMSX01000013">
    <property type="protein sequence ID" value="GGR30646.1"/>
    <property type="molecule type" value="Genomic_DNA"/>
</dbReference>
<dbReference type="PANTHER" id="PTHR37314:SF4">
    <property type="entry name" value="UPF0700 TRANSMEMBRANE PROTEIN YOAK"/>
    <property type="match status" value="1"/>
</dbReference>
<protein>
    <submittedName>
        <fullName evidence="3">Membrane protein</fullName>
    </submittedName>
</protein>
<dbReference type="AlphaFoldDB" id="A0A918CLJ3"/>
<dbReference type="PANTHER" id="PTHR37314">
    <property type="entry name" value="SLR0142 PROTEIN"/>
    <property type="match status" value="1"/>
</dbReference>
<evidence type="ECO:0000313" key="4">
    <source>
        <dbReference type="Proteomes" id="UP000658320"/>
    </source>
</evidence>
<keyword evidence="4" id="KW-1185">Reference proteome</keyword>
<sequence length="264" mass="26341">MTTEPSRNPDPGHGPDRAPEARGVRLVPGLLVLTVVSGMIDAVSFLGLGHVFTANMTGNVVVLGFAAAGAPGFSVHRTATSLVGFLAGAAAGGQVARRLAAGSRRAWARVALAVEAALLAASATVAFAAPDKAPGTVYTLIAVTAFTMGLRNATVLKLGVPDLTTTVMTRTLAGLAADSPAGGGPGTRSPRRAASVVAMCAGALLGAWLVLHQGLAVPLLLAALASGVLAVTVAGRDGPTGRRADGPTGRRADRADDPTGRRHA</sequence>
<dbReference type="Pfam" id="PF06912">
    <property type="entry name" value="DUF1275"/>
    <property type="match status" value="1"/>
</dbReference>
<evidence type="ECO:0000256" key="1">
    <source>
        <dbReference type="SAM" id="MobiDB-lite"/>
    </source>
</evidence>
<evidence type="ECO:0000256" key="2">
    <source>
        <dbReference type="SAM" id="Phobius"/>
    </source>
</evidence>
<feature type="transmembrane region" description="Helical" evidence="2">
    <location>
        <begin position="193"/>
        <end position="211"/>
    </location>
</feature>
<organism evidence="3 4">
    <name type="scientific">Streptomyces aurantiogriseus</name>
    <dbReference type="NCBI Taxonomy" id="66870"/>
    <lineage>
        <taxon>Bacteria</taxon>
        <taxon>Bacillati</taxon>
        <taxon>Actinomycetota</taxon>
        <taxon>Actinomycetes</taxon>
        <taxon>Kitasatosporales</taxon>
        <taxon>Streptomycetaceae</taxon>
        <taxon>Streptomyces</taxon>
    </lineage>
</organism>
<feature type="transmembrane region" description="Helical" evidence="2">
    <location>
        <begin position="217"/>
        <end position="235"/>
    </location>
</feature>
<dbReference type="InterPro" id="IPR010699">
    <property type="entry name" value="DUF1275"/>
</dbReference>
<feature type="transmembrane region" description="Helical" evidence="2">
    <location>
        <begin position="108"/>
        <end position="129"/>
    </location>
</feature>
<feature type="region of interest" description="Disordered" evidence="1">
    <location>
        <begin position="235"/>
        <end position="264"/>
    </location>
</feature>
<accession>A0A918CLJ3</accession>
<reference evidence="3" key="1">
    <citation type="journal article" date="2014" name="Int. J. Syst. Evol. Microbiol.">
        <title>Complete genome sequence of Corynebacterium casei LMG S-19264T (=DSM 44701T), isolated from a smear-ripened cheese.</title>
        <authorList>
            <consortium name="US DOE Joint Genome Institute (JGI-PGF)"/>
            <person name="Walter F."/>
            <person name="Albersmeier A."/>
            <person name="Kalinowski J."/>
            <person name="Ruckert C."/>
        </authorList>
    </citation>
    <scope>NUCLEOTIDE SEQUENCE</scope>
    <source>
        <strain evidence="3">JCM 4346</strain>
    </source>
</reference>
<reference evidence="3" key="2">
    <citation type="submission" date="2020-09" db="EMBL/GenBank/DDBJ databases">
        <authorList>
            <person name="Sun Q."/>
            <person name="Ohkuma M."/>
        </authorList>
    </citation>
    <scope>NUCLEOTIDE SEQUENCE</scope>
    <source>
        <strain evidence="3">JCM 4346</strain>
    </source>
</reference>
<keyword evidence="2" id="KW-0472">Membrane</keyword>
<keyword evidence="2" id="KW-0812">Transmembrane</keyword>
<gene>
    <name evidence="3" type="ORF">GCM10010251_53340</name>
</gene>
<feature type="compositionally biased region" description="Basic and acidic residues" evidence="1">
    <location>
        <begin position="239"/>
        <end position="264"/>
    </location>
</feature>
<dbReference type="RefSeq" id="WP_189940269.1">
    <property type="nucleotide sequence ID" value="NZ_BMSX01000013.1"/>
</dbReference>
<feature type="region of interest" description="Disordered" evidence="1">
    <location>
        <begin position="1"/>
        <end position="21"/>
    </location>
</feature>
<evidence type="ECO:0000313" key="3">
    <source>
        <dbReference type="EMBL" id="GGR30646.1"/>
    </source>
</evidence>
<feature type="transmembrane region" description="Helical" evidence="2">
    <location>
        <begin position="26"/>
        <end position="49"/>
    </location>
</feature>
<comment type="caution">
    <text evidence="3">The sequence shown here is derived from an EMBL/GenBank/DDBJ whole genome shotgun (WGS) entry which is preliminary data.</text>
</comment>
<feature type="transmembrane region" description="Helical" evidence="2">
    <location>
        <begin position="56"/>
        <end position="73"/>
    </location>
</feature>
<proteinExistence type="predicted"/>
<dbReference type="Proteomes" id="UP000658320">
    <property type="component" value="Unassembled WGS sequence"/>
</dbReference>